<dbReference type="GO" id="GO:0051301">
    <property type="term" value="P:cell division"/>
    <property type="evidence" value="ECO:0007669"/>
    <property type="project" value="UniProtKB-KW"/>
</dbReference>
<protein>
    <submittedName>
        <fullName evidence="18">DNA translocase FtsK</fullName>
    </submittedName>
</protein>
<dbReference type="AlphaFoldDB" id="A0A4R9C162"/>
<keyword evidence="4" id="KW-0132">Cell division</keyword>
<keyword evidence="7" id="KW-0159">Chromosome partition</keyword>
<evidence type="ECO:0000256" key="16">
    <source>
        <dbReference type="SAM" id="Phobius"/>
    </source>
</evidence>
<feature type="binding site" evidence="15">
    <location>
        <begin position="415"/>
        <end position="422"/>
    </location>
    <ligand>
        <name>ATP</name>
        <dbReference type="ChEBI" id="CHEBI:30616"/>
    </ligand>
</feature>
<sequence>MANKRKKTTTNNKNFAIKSIITLFLFIFIISSIIFKDKMGIIGEVFSKGLFILFGLTAYILPIYMVFMFFALLNKKFYDSNKHKIIVISLLFVVTGIFLSTFYSIGVNYSSYIQNSYNQALKYTGVGIIFTTLYFLFNALIANIGIYIFTIFVYFASYFYLFDKSMSEFFKNLFYKLKTFNSKAPKTIKNNNDVKEKSFIFDNKIENKNELKNNTSSDKLEPRIEPKISYHKQNTENNSVNKEIDEENDYDQLGIVYDDNYQYTKPPMDLLNNQIESKTDDETRLLGNADIIVDTLESFGISSEVVNINNGPTVTSYEVKPQSGIKVSKIVNLSNNLAMALASPGIRIEAPIPGKPYVGIEVPNQNKDIVTFKSLISTDEFQKEDDDITVAVGKDLFGKPLYAKINEMPHLLIAGATGSGKSVLMNVIIMSIIYKYSPNEVEFIMIDPKMVELKIYSGIPHLKGRKVVTKAQEATASLYEAVKEMTTRFEKFSKTGCRDIKSYNKKVEEDNEDGTLEKMPYLVVIIDELSDLMMEASKDVENYITRLAQMGRASGVHLLIATQRPSVNVITGIIKANIPSRIAFQVASNIDSRTIIDMSGAEKLLGKGDMLYYPGKLPKPKRAQGAFLTDSEVERVVTFVKNKNEEIKHDESFNKVITEAANKSGESVDDLDELFDEAVNFVISENQASISAIQRRFRVGYARAGRIIDQMTRKGIVSEQDGSKPRNILKTLEEIEMEDSNEEIIENEFTE</sequence>
<feature type="transmembrane region" description="Helical" evidence="16">
    <location>
        <begin position="85"/>
        <end position="105"/>
    </location>
</feature>
<evidence type="ECO:0000256" key="15">
    <source>
        <dbReference type="PROSITE-ProRule" id="PRU00289"/>
    </source>
</evidence>
<dbReference type="Pfam" id="PF09397">
    <property type="entry name" value="FtsK_gamma"/>
    <property type="match status" value="1"/>
</dbReference>
<dbReference type="GO" id="GO:0007059">
    <property type="term" value="P:chromosome segregation"/>
    <property type="evidence" value="ECO:0007669"/>
    <property type="project" value="UniProtKB-KW"/>
</dbReference>
<dbReference type="SMART" id="SM00382">
    <property type="entry name" value="AAA"/>
    <property type="match status" value="1"/>
</dbReference>
<keyword evidence="11 16" id="KW-0472">Membrane</keyword>
<evidence type="ECO:0000256" key="1">
    <source>
        <dbReference type="ARBA" id="ARBA00004651"/>
    </source>
</evidence>
<evidence type="ECO:0000256" key="9">
    <source>
        <dbReference type="ARBA" id="ARBA00022989"/>
    </source>
</evidence>
<dbReference type="SUPFAM" id="SSF52540">
    <property type="entry name" value="P-loop containing nucleoside triphosphate hydrolases"/>
    <property type="match status" value="1"/>
</dbReference>
<dbReference type="GO" id="GO:0005524">
    <property type="term" value="F:ATP binding"/>
    <property type="evidence" value="ECO:0007669"/>
    <property type="project" value="UniProtKB-UniRule"/>
</dbReference>
<evidence type="ECO:0000256" key="6">
    <source>
        <dbReference type="ARBA" id="ARBA00022741"/>
    </source>
</evidence>
<reference evidence="18 19" key="1">
    <citation type="submission" date="2019-01" db="EMBL/GenBank/DDBJ databases">
        <title>Draft Genome Sequences of Helcococcus ovis Strains Isolated from the Uterus and Vagina of Dairy Cows with Metritis.</title>
        <authorList>
            <person name="Cunha F."/>
            <person name="Jeon S.J."/>
            <person name="Kutzer P."/>
            <person name="Galvao K.N."/>
        </authorList>
    </citation>
    <scope>NUCLEOTIDE SEQUENCE [LARGE SCALE GENOMIC DNA]</scope>
    <source>
        <strain evidence="18 19">KG-37</strain>
    </source>
</reference>
<keyword evidence="12" id="KW-0131">Cell cycle</keyword>
<dbReference type="OrthoDB" id="9807790at2"/>
<proteinExistence type="inferred from homology"/>
<evidence type="ECO:0000256" key="4">
    <source>
        <dbReference type="ARBA" id="ARBA00022618"/>
    </source>
</evidence>
<dbReference type="Gene3D" id="3.30.980.40">
    <property type="match status" value="1"/>
</dbReference>
<evidence type="ECO:0000256" key="12">
    <source>
        <dbReference type="ARBA" id="ARBA00023306"/>
    </source>
</evidence>
<comment type="similarity">
    <text evidence="2">Belongs to the FtsK/SpoIIIE/SftA family.</text>
</comment>
<dbReference type="Gene3D" id="1.10.10.10">
    <property type="entry name" value="Winged helix-like DNA-binding domain superfamily/Winged helix DNA-binding domain"/>
    <property type="match status" value="1"/>
</dbReference>
<dbReference type="InterPro" id="IPR018541">
    <property type="entry name" value="Ftsk_gamma"/>
</dbReference>
<evidence type="ECO:0000256" key="3">
    <source>
        <dbReference type="ARBA" id="ARBA00022475"/>
    </source>
</evidence>
<dbReference type="GO" id="GO:0005886">
    <property type="term" value="C:plasma membrane"/>
    <property type="evidence" value="ECO:0007669"/>
    <property type="project" value="UniProtKB-SubCell"/>
</dbReference>
<name>A0A4R9C162_9FIRM</name>
<comment type="caution">
    <text evidence="18">The sequence shown here is derived from an EMBL/GenBank/DDBJ whole genome shotgun (WGS) entry which is preliminary data.</text>
</comment>
<dbReference type="InterPro" id="IPR036390">
    <property type="entry name" value="WH_DNA-bd_sf"/>
</dbReference>
<keyword evidence="5 16" id="KW-0812">Transmembrane</keyword>
<comment type="subunit">
    <text evidence="14">Homohexamer. Forms a ring that surrounds DNA.</text>
</comment>
<dbReference type="Pfam" id="PF13491">
    <property type="entry name" value="FtsK_4TM"/>
    <property type="match status" value="1"/>
</dbReference>
<dbReference type="InterPro" id="IPR041027">
    <property type="entry name" value="FtsK_alpha"/>
</dbReference>
<dbReference type="GO" id="GO:0003677">
    <property type="term" value="F:DNA binding"/>
    <property type="evidence" value="ECO:0007669"/>
    <property type="project" value="UniProtKB-KW"/>
</dbReference>
<feature type="domain" description="FtsK" evidence="17">
    <location>
        <begin position="398"/>
        <end position="593"/>
    </location>
</feature>
<dbReference type="InterPro" id="IPR025199">
    <property type="entry name" value="FtsK_4TM"/>
</dbReference>
<dbReference type="EMBL" id="SCFR01000013">
    <property type="protein sequence ID" value="TFF66077.1"/>
    <property type="molecule type" value="Genomic_DNA"/>
</dbReference>
<keyword evidence="3" id="KW-1003">Cell membrane</keyword>
<comment type="function">
    <text evidence="13">Essential cell division protein that coordinates cell division and chromosome segregation. The N-terminus is involved in assembly of the cell-division machinery. The C-terminus functions as a DNA motor that moves dsDNA in an ATP-dependent manner towards the dif recombination site, which is located within the replication terminus region. Required for activation of the Xer recombinase, allowing activation of chromosome unlinking by recombination.</text>
</comment>
<evidence type="ECO:0000256" key="11">
    <source>
        <dbReference type="ARBA" id="ARBA00023136"/>
    </source>
</evidence>
<evidence type="ECO:0000256" key="5">
    <source>
        <dbReference type="ARBA" id="ARBA00022692"/>
    </source>
</evidence>
<dbReference type="InterPro" id="IPR027417">
    <property type="entry name" value="P-loop_NTPase"/>
</dbReference>
<accession>A0A4R9C162</accession>
<dbReference type="GeneID" id="97030919"/>
<dbReference type="Pfam" id="PF17854">
    <property type="entry name" value="FtsK_alpha"/>
    <property type="match status" value="1"/>
</dbReference>
<feature type="transmembrane region" description="Helical" evidence="16">
    <location>
        <begin position="120"/>
        <end position="137"/>
    </location>
</feature>
<dbReference type="InterPro" id="IPR003593">
    <property type="entry name" value="AAA+_ATPase"/>
</dbReference>
<evidence type="ECO:0000313" key="19">
    <source>
        <dbReference type="Proteomes" id="UP000297454"/>
    </source>
</evidence>
<evidence type="ECO:0000259" key="17">
    <source>
        <dbReference type="PROSITE" id="PS50901"/>
    </source>
</evidence>
<dbReference type="SMART" id="SM00843">
    <property type="entry name" value="Ftsk_gamma"/>
    <property type="match status" value="1"/>
</dbReference>
<dbReference type="PROSITE" id="PS50901">
    <property type="entry name" value="FTSK"/>
    <property type="match status" value="1"/>
</dbReference>
<evidence type="ECO:0000256" key="7">
    <source>
        <dbReference type="ARBA" id="ARBA00022829"/>
    </source>
</evidence>
<gene>
    <name evidence="18" type="ORF">EQF91_04570</name>
</gene>
<comment type="subcellular location">
    <subcellularLocation>
        <location evidence="1">Cell membrane</location>
        <topology evidence="1">Multi-pass membrane protein</topology>
    </subcellularLocation>
</comment>
<dbReference type="PANTHER" id="PTHR22683:SF41">
    <property type="entry name" value="DNA TRANSLOCASE FTSK"/>
    <property type="match status" value="1"/>
</dbReference>
<dbReference type="Proteomes" id="UP000297454">
    <property type="component" value="Unassembled WGS sequence"/>
</dbReference>
<evidence type="ECO:0000256" key="13">
    <source>
        <dbReference type="ARBA" id="ARBA00024986"/>
    </source>
</evidence>
<keyword evidence="8 15" id="KW-0067">ATP-binding</keyword>
<dbReference type="RefSeq" id="WP_134710683.1">
    <property type="nucleotide sequence ID" value="NZ_CP119081.1"/>
</dbReference>
<evidence type="ECO:0000256" key="10">
    <source>
        <dbReference type="ARBA" id="ARBA00023125"/>
    </source>
</evidence>
<dbReference type="PANTHER" id="PTHR22683">
    <property type="entry name" value="SPORULATION PROTEIN RELATED"/>
    <property type="match status" value="1"/>
</dbReference>
<feature type="transmembrane region" description="Helical" evidence="16">
    <location>
        <begin position="15"/>
        <end position="35"/>
    </location>
</feature>
<feature type="transmembrane region" description="Helical" evidence="16">
    <location>
        <begin position="144"/>
        <end position="162"/>
    </location>
</feature>
<feature type="transmembrane region" description="Helical" evidence="16">
    <location>
        <begin position="50"/>
        <end position="73"/>
    </location>
</feature>
<evidence type="ECO:0000256" key="14">
    <source>
        <dbReference type="ARBA" id="ARBA00025923"/>
    </source>
</evidence>
<dbReference type="Gene3D" id="3.40.50.300">
    <property type="entry name" value="P-loop containing nucleotide triphosphate hydrolases"/>
    <property type="match status" value="1"/>
</dbReference>
<keyword evidence="19" id="KW-1185">Reference proteome</keyword>
<organism evidence="18 19">
    <name type="scientific">Helcococcus ovis</name>
    <dbReference type="NCBI Taxonomy" id="72026"/>
    <lineage>
        <taxon>Bacteria</taxon>
        <taxon>Bacillati</taxon>
        <taxon>Bacillota</taxon>
        <taxon>Tissierellia</taxon>
        <taxon>Tissierellales</taxon>
        <taxon>Peptoniphilaceae</taxon>
        <taxon>Helcococcus</taxon>
    </lineage>
</organism>
<keyword evidence="9 16" id="KW-1133">Transmembrane helix</keyword>
<keyword evidence="6 15" id="KW-0547">Nucleotide-binding</keyword>
<dbReference type="InterPro" id="IPR050206">
    <property type="entry name" value="FtsK/SpoIIIE/SftA"/>
</dbReference>
<evidence type="ECO:0000256" key="2">
    <source>
        <dbReference type="ARBA" id="ARBA00006474"/>
    </source>
</evidence>
<evidence type="ECO:0000256" key="8">
    <source>
        <dbReference type="ARBA" id="ARBA00022840"/>
    </source>
</evidence>
<dbReference type="SUPFAM" id="SSF46785">
    <property type="entry name" value="Winged helix' DNA-binding domain"/>
    <property type="match status" value="1"/>
</dbReference>
<dbReference type="Pfam" id="PF01580">
    <property type="entry name" value="FtsK_SpoIIIE"/>
    <property type="match status" value="1"/>
</dbReference>
<evidence type="ECO:0000313" key="18">
    <source>
        <dbReference type="EMBL" id="TFF66077.1"/>
    </source>
</evidence>
<dbReference type="InterPro" id="IPR036388">
    <property type="entry name" value="WH-like_DNA-bd_sf"/>
</dbReference>
<keyword evidence="10" id="KW-0238">DNA-binding</keyword>
<dbReference type="InterPro" id="IPR002543">
    <property type="entry name" value="FtsK_dom"/>
</dbReference>